<dbReference type="PANTHER" id="PTHR12215">
    <property type="entry name" value="PHOSPHOPANTETHEINE TRANSFERASE"/>
    <property type="match status" value="1"/>
</dbReference>
<protein>
    <recommendedName>
        <fullName evidence="1">holo-[acyl-carrier-protein] synthase</fullName>
        <ecNumber evidence="1">2.7.8.7</ecNumber>
    </recommendedName>
</protein>
<dbReference type="Gene3D" id="3.90.470.20">
    <property type="entry name" value="4'-phosphopantetheinyl transferase domain"/>
    <property type="match status" value="2"/>
</dbReference>
<dbReference type="AlphaFoldDB" id="A0A6A7BZE3"/>
<dbReference type="EC" id="2.7.8.7" evidence="1"/>
<gene>
    <name evidence="4" type="ORF">K470DRAFT_257965</name>
</gene>
<accession>A0A6A7BZE3</accession>
<organism evidence="4 5">
    <name type="scientific">Piedraia hortae CBS 480.64</name>
    <dbReference type="NCBI Taxonomy" id="1314780"/>
    <lineage>
        <taxon>Eukaryota</taxon>
        <taxon>Fungi</taxon>
        <taxon>Dikarya</taxon>
        <taxon>Ascomycota</taxon>
        <taxon>Pezizomycotina</taxon>
        <taxon>Dothideomycetes</taxon>
        <taxon>Dothideomycetidae</taxon>
        <taxon>Capnodiales</taxon>
        <taxon>Piedraiaceae</taxon>
        <taxon>Piedraia</taxon>
    </lineage>
</organism>
<keyword evidence="2" id="KW-0808">Transferase</keyword>
<keyword evidence="5" id="KW-1185">Reference proteome</keyword>
<evidence type="ECO:0000256" key="2">
    <source>
        <dbReference type="ARBA" id="ARBA00022679"/>
    </source>
</evidence>
<evidence type="ECO:0000256" key="1">
    <source>
        <dbReference type="ARBA" id="ARBA00013172"/>
    </source>
</evidence>
<reference evidence="4" key="1">
    <citation type="journal article" date="2020" name="Stud. Mycol.">
        <title>101 Dothideomycetes genomes: a test case for predicting lifestyles and emergence of pathogens.</title>
        <authorList>
            <person name="Haridas S."/>
            <person name="Albert R."/>
            <person name="Binder M."/>
            <person name="Bloem J."/>
            <person name="Labutti K."/>
            <person name="Salamov A."/>
            <person name="Andreopoulos B."/>
            <person name="Baker S."/>
            <person name="Barry K."/>
            <person name="Bills G."/>
            <person name="Bluhm B."/>
            <person name="Cannon C."/>
            <person name="Castanera R."/>
            <person name="Culley D."/>
            <person name="Daum C."/>
            <person name="Ezra D."/>
            <person name="Gonzalez J."/>
            <person name="Henrissat B."/>
            <person name="Kuo A."/>
            <person name="Liang C."/>
            <person name="Lipzen A."/>
            <person name="Lutzoni F."/>
            <person name="Magnuson J."/>
            <person name="Mondo S."/>
            <person name="Nolan M."/>
            <person name="Ohm R."/>
            <person name="Pangilinan J."/>
            <person name="Park H.-J."/>
            <person name="Ramirez L."/>
            <person name="Alfaro M."/>
            <person name="Sun H."/>
            <person name="Tritt A."/>
            <person name="Yoshinaga Y."/>
            <person name="Zwiers L.-H."/>
            <person name="Turgeon B."/>
            <person name="Goodwin S."/>
            <person name="Spatafora J."/>
            <person name="Crous P."/>
            <person name="Grigoriev I."/>
        </authorList>
    </citation>
    <scope>NUCLEOTIDE SEQUENCE</scope>
    <source>
        <strain evidence="4">CBS 480.64</strain>
    </source>
</reference>
<dbReference type="EMBL" id="MU005982">
    <property type="protein sequence ID" value="KAF2860357.1"/>
    <property type="molecule type" value="Genomic_DNA"/>
</dbReference>
<dbReference type="GO" id="GO:0000287">
    <property type="term" value="F:magnesium ion binding"/>
    <property type="evidence" value="ECO:0007669"/>
    <property type="project" value="InterPro"/>
</dbReference>
<name>A0A6A7BZE3_9PEZI</name>
<dbReference type="Pfam" id="PF22624">
    <property type="entry name" value="AASDHPPT_N"/>
    <property type="match status" value="1"/>
</dbReference>
<dbReference type="InterPro" id="IPR050559">
    <property type="entry name" value="P-Pant_transferase_sf"/>
</dbReference>
<sequence length="433" mass="48062">MATATQTAVFPRSLSTKGRNHFLHLDIPLPVSFGALSPGFYDQPRSSFLDEQPTLTCWLVDTRCLWPGASINTAAGVQQALNLISPAEQKIVKGKLHIADAKMSLASALLKRMFISQTLEIPWDHVHIARKGNEKHGKPCAVDEVGRPIDGIDFNVSHQNGLVALIGWNGRRRRRYSPGGHIQGMLSPRINANDVMVGVDIVCVNERESAATTIEEEGLDGWVDVYDAVFSDEERWSMKYDVDYVTLLDGSTLSGQEIGRHDRCISRHKNLRCTTSSGQCVDFSSERLIEAKMRRFYTYFCYKEAYIKLAGEALLAPWLKQLEFSGVRSPKPGAPARCSLHGVWGEEVDDVEVRLHGRVVEDVKMKVQAFEETFMLSTAIQGNIQGLTIPAFQSLSLLEIYAQAASAKSSASDARSVGSPVELTSPWESRYWS</sequence>
<evidence type="ECO:0000313" key="5">
    <source>
        <dbReference type="Proteomes" id="UP000799421"/>
    </source>
</evidence>
<dbReference type="PANTHER" id="PTHR12215:SF10">
    <property type="entry name" value="L-AMINOADIPATE-SEMIALDEHYDE DEHYDROGENASE-PHOSPHOPANTETHEINYL TRANSFERASE"/>
    <property type="match status" value="1"/>
</dbReference>
<dbReference type="InterPro" id="IPR055066">
    <property type="entry name" value="AASDHPPT_N"/>
</dbReference>
<dbReference type="SUPFAM" id="SSF56214">
    <property type="entry name" value="4'-phosphopantetheinyl transferase"/>
    <property type="match status" value="2"/>
</dbReference>
<dbReference type="InterPro" id="IPR037143">
    <property type="entry name" value="4-PPantetheinyl_Trfase_dom_sf"/>
</dbReference>
<feature type="domain" description="4'-phosphopantetheinyl transferase N-terminal" evidence="3">
    <location>
        <begin position="77"/>
        <end position="166"/>
    </location>
</feature>
<dbReference type="GO" id="GO:0005829">
    <property type="term" value="C:cytosol"/>
    <property type="evidence" value="ECO:0007669"/>
    <property type="project" value="TreeGrafter"/>
</dbReference>
<dbReference type="GO" id="GO:0019878">
    <property type="term" value="P:lysine biosynthetic process via aminoadipic acid"/>
    <property type="evidence" value="ECO:0007669"/>
    <property type="project" value="TreeGrafter"/>
</dbReference>
<dbReference type="Proteomes" id="UP000799421">
    <property type="component" value="Unassembled WGS sequence"/>
</dbReference>
<evidence type="ECO:0000259" key="3">
    <source>
        <dbReference type="Pfam" id="PF22624"/>
    </source>
</evidence>
<evidence type="ECO:0000313" key="4">
    <source>
        <dbReference type="EMBL" id="KAF2860357.1"/>
    </source>
</evidence>
<dbReference type="GO" id="GO:0008897">
    <property type="term" value="F:holo-[acyl-carrier-protein] synthase activity"/>
    <property type="evidence" value="ECO:0007669"/>
    <property type="project" value="UniProtKB-EC"/>
</dbReference>
<dbReference type="OrthoDB" id="26719at2759"/>
<proteinExistence type="predicted"/>